<proteinExistence type="predicted"/>
<dbReference type="PROSITE" id="PS50005">
    <property type="entry name" value="TPR"/>
    <property type="match status" value="1"/>
</dbReference>
<comment type="caution">
    <text evidence="4">The sequence shown here is derived from an EMBL/GenBank/DDBJ whole genome shotgun (WGS) entry which is preliminary data.</text>
</comment>
<dbReference type="PROSITE" id="PS50110">
    <property type="entry name" value="RESPONSE_REGULATORY"/>
    <property type="match status" value="1"/>
</dbReference>
<dbReference type="InterPro" id="IPR001789">
    <property type="entry name" value="Sig_transdc_resp-reg_receiver"/>
</dbReference>
<dbReference type="Pfam" id="PF00072">
    <property type="entry name" value="Response_reg"/>
    <property type="match status" value="1"/>
</dbReference>
<evidence type="ECO:0000256" key="1">
    <source>
        <dbReference type="PROSITE-ProRule" id="PRU00169"/>
    </source>
</evidence>
<feature type="domain" description="Response regulatory" evidence="3">
    <location>
        <begin position="10"/>
        <end position="129"/>
    </location>
</feature>
<dbReference type="SUPFAM" id="SSF48452">
    <property type="entry name" value="TPR-like"/>
    <property type="match status" value="2"/>
</dbReference>
<dbReference type="EMBL" id="JACHHT010000004">
    <property type="protein sequence ID" value="MBB6523566.1"/>
    <property type="molecule type" value="Genomic_DNA"/>
</dbReference>
<protein>
    <submittedName>
        <fullName evidence="4">CheY-like chemotaxis protein</fullName>
    </submittedName>
</protein>
<dbReference type="PANTHER" id="PTHR43228:SF1">
    <property type="entry name" value="TWO-COMPONENT RESPONSE REGULATOR ARR22"/>
    <property type="match status" value="1"/>
</dbReference>
<feature type="modified residue" description="4-aspartylphosphate" evidence="1">
    <location>
        <position position="60"/>
    </location>
</feature>
<name>A0A7X0JYG1_9GAMM</name>
<dbReference type="InterPro" id="IPR019734">
    <property type="entry name" value="TPR_rpt"/>
</dbReference>
<evidence type="ECO:0000313" key="4">
    <source>
        <dbReference type="EMBL" id="MBB6523566.1"/>
    </source>
</evidence>
<accession>A0A7X0JYG1</accession>
<dbReference type="InterPro" id="IPR011990">
    <property type="entry name" value="TPR-like_helical_dom_sf"/>
</dbReference>
<dbReference type="InParanoid" id="A0A7X0JYG1"/>
<dbReference type="AlphaFoldDB" id="A0A7X0JYG1"/>
<dbReference type="SMART" id="SM00028">
    <property type="entry name" value="TPR"/>
    <property type="match status" value="2"/>
</dbReference>
<evidence type="ECO:0000259" key="3">
    <source>
        <dbReference type="PROSITE" id="PS50110"/>
    </source>
</evidence>
<dbReference type="PANTHER" id="PTHR43228">
    <property type="entry name" value="TWO-COMPONENT RESPONSE REGULATOR"/>
    <property type="match status" value="1"/>
</dbReference>
<gene>
    <name evidence="4" type="ORF">HNR48_003880</name>
</gene>
<dbReference type="SMART" id="SM00448">
    <property type="entry name" value="REC"/>
    <property type="match status" value="1"/>
</dbReference>
<evidence type="ECO:0000313" key="5">
    <source>
        <dbReference type="Proteomes" id="UP000528457"/>
    </source>
</evidence>
<dbReference type="SUPFAM" id="SSF52172">
    <property type="entry name" value="CheY-like"/>
    <property type="match status" value="1"/>
</dbReference>
<sequence>MSYPNYGSLRMLVVDDFDNFRVTVAKLMQSLGVAAVDMAVNGTQAVRACRARRYDVVLCDFSLGQGKNGQQVLEELHQEKYLSKTSLFAFVSAESSRSVVLAANEFEPDGYFTKPINAKALQQRLERMLLQRDAMLPALRAMDDNSPEDAIAHLQELISNGTRYTTACQKLLGQLYLETENFALAEILYEGVLEGRRVDWAVVGLAKLKQLQGMWEESSKMLREIILENPLCMTAYDVLMADYERRGDSIGLQQLLQKAVKVSPLSLRRNRELAYLALKNNDSPVAAGAFRKTVRLGTNSCNDDIENHLQFGRSAAAVSGDEQEESRDFLRDALINLESLDRRFELSEDEKLQTGLIESRIYLAQGNTRKAKEVLAQTESYMGADGRRQEFETELDRVYALFDLGENTRAKQCLAELVRLYENDQKALEKLDVLLDEPLSEENRAKVKDINREGISFYKNHQYEDAINCFVQARQLFPNHVGIMLNLVQAYTGHIKAFGFSAERMLHCEKVLQTAEQKIDVDNPQFERFRQLRDICRSISQGSRRAPIE</sequence>
<dbReference type="Proteomes" id="UP000528457">
    <property type="component" value="Unassembled WGS sequence"/>
</dbReference>
<feature type="repeat" description="TPR" evidence="2">
    <location>
        <begin position="447"/>
        <end position="480"/>
    </location>
</feature>
<keyword evidence="2" id="KW-0802">TPR repeat</keyword>
<keyword evidence="5" id="KW-1185">Reference proteome</keyword>
<organism evidence="4 5">
    <name type="scientific">Pseudoteredinibacter isoporae</name>
    <dbReference type="NCBI Taxonomy" id="570281"/>
    <lineage>
        <taxon>Bacteria</taxon>
        <taxon>Pseudomonadati</taxon>
        <taxon>Pseudomonadota</taxon>
        <taxon>Gammaproteobacteria</taxon>
        <taxon>Cellvibrionales</taxon>
        <taxon>Cellvibrionaceae</taxon>
        <taxon>Pseudoteredinibacter</taxon>
    </lineage>
</organism>
<dbReference type="Gene3D" id="1.25.40.10">
    <property type="entry name" value="Tetratricopeptide repeat domain"/>
    <property type="match status" value="3"/>
</dbReference>
<dbReference type="Gene3D" id="3.40.50.2300">
    <property type="match status" value="1"/>
</dbReference>
<dbReference type="InterPro" id="IPR011006">
    <property type="entry name" value="CheY-like_superfamily"/>
</dbReference>
<evidence type="ECO:0000256" key="2">
    <source>
        <dbReference type="PROSITE-ProRule" id="PRU00339"/>
    </source>
</evidence>
<keyword evidence="1" id="KW-0597">Phosphoprotein</keyword>
<dbReference type="CDD" id="cd17589">
    <property type="entry name" value="REC_TPR"/>
    <property type="match status" value="1"/>
</dbReference>
<reference evidence="4 5" key="1">
    <citation type="submission" date="2020-08" db="EMBL/GenBank/DDBJ databases">
        <title>Genomic Encyclopedia of Type Strains, Phase IV (KMG-IV): sequencing the most valuable type-strain genomes for metagenomic binning, comparative biology and taxonomic classification.</title>
        <authorList>
            <person name="Goeker M."/>
        </authorList>
    </citation>
    <scope>NUCLEOTIDE SEQUENCE [LARGE SCALE GENOMIC DNA]</scope>
    <source>
        <strain evidence="4 5">DSM 22368</strain>
    </source>
</reference>
<dbReference type="InterPro" id="IPR052048">
    <property type="entry name" value="ST_Response_Regulator"/>
</dbReference>
<dbReference type="RefSeq" id="WP_166843420.1">
    <property type="nucleotide sequence ID" value="NZ_JAAONY010000004.1"/>
</dbReference>
<dbReference type="GO" id="GO:0000160">
    <property type="term" value="P:phosphorelay signal transduction system"/>
    <property type="evidence" value="ECO:0007669"/>
    <property type="project" value="InterPro"/>
</dbReference>